<dbReference type="Gene3D" id="2.40.70.10">
    <property type="entry name" value="Acid Proteases"/>
    <property type="match status" value="1"/>
</dbReference>
<dbReference type="Pfam" id="PF17919">
    <property type="entry name" value="RT_RNaseH_2"/>
    <property type="match status" value="1"/>
</dbReference>
<dbReference type="CDD" id="cd01647">
    <property type="entry name" value="RT_LTR"/>
    <property type="match status" value="1"/>
</dbReference>
<name>A0A8C1NXQ3_CYPCA</name>
<dbReference type="Pfam" id="PF17921">
    <property type="entry name" value="Integrase_H2C2"/>
    <property type="match status" value="1"/>
</dbReference>
<dbReference type="GO" id="GO:0015074">
    <property type="term" value="P:DNA integration"/>
    <property type="evidence" value="ECO:0007669"/>
    <property type="project" value="InterPro"/>
</dbReference>
<dbReference type="PROSITE" id="PS50994">
    <property type="entry name" value="INTEGRASE"/>
    <property type="match status" value="1"/>
</dbReference>
<dbReference type="InterPro" id="IPR041588">
    <property type="entry name" value="Integrase_H2C2"/>
</dbReference>
<protein>
    <recommendedName>
        <fullName evidence="3">Gypsy retrotransposon integrase-like protein 1</fullName>
        <ecNumber evidence="2">3.1.26.4</ecNumber>
    </recommendedName>
</protein>
<dbReference type="FunFam" id="3.30.70.270:FF:000026">
    <property type="entry name" value="Transposon Ty3-G Gag-Pol polyprotein"/>
    <property type="match status" value="1"/>
</dbReference>
<dbReference type="Pfam" id="PF00665">
    <property type="entry name" value="rve"/>
    <property type="match status" value="1"/>
</dbReference>
<keyword evidence="7" id="KW-1185">Reference proteome</keyword>
<dbReference type="InterPro" id="IPR021109">
    <property type="entry name" value="Peptidase_aspartic_dom_sf"/>
</dbReference>
<dbReference type="InterPro" id="IPR012337">
    <property type="entry name" value="RNaseH-like_sf"/>
</dbReference>
<dbReference type="InterPro" id="IPR043128">
    <property type="entry name" value="Rev_trsase/Diguanyl_cyclase"/>
</dbReference>
<dbReference type="SUPFAM" id="SSF50630">
    <property type="entry name" value="Acid proteases"/>
    <property type="match status" value="1"/>
</dbReference>
<comment type="similarity">
    <text evidence="1">Belongs to the beta type-B retroviral polymerase family. HERV class-II K(HML-2) pol subfamily.</text>
</comment>
<dbReference type="InterPro" id="IPR000477">
    <property type="entry name" value="RT_dom"/>
</dbReference>
<dbReference type="PANTHER" id="PTHR37984">
    <property type="entry name" value="PROTEIN CBG26694"/>
    <property type="match status" value="1"/>
</dbReference>
<dbReference type="SUPFAM" id="SSF53098">
    <property type="entry name" value="Ribonuclease H-like"/>
    <property type="match status" value="1"/>
</dbReference>
<dbReference type="Gene3D" id="3.30.70.270">
    <property type="match status" value="2"/>
</dbReference>
<evidence type="ECO:0000313" key="6">
    <source>
        <dbReference type="Ensembl" id="ENSCCRP00010099231.1"/>
    </source>
</evidence>
<proteinExistence type="inferred from homology"/>
<dbReference type="AlphaFoldDB" id="A0A8C1NXQ3"/>
<dbReference type="InterPro" id="IPR001584">
    <property type="entry name" value="Integrase_cat-core"/>
</dbReference>
<reference evidence="6" key="2">
    <citation type="submission" date="2025-09" db="UniProtKB">
        <authorList>
            <consortium name="Ensembl"/>
        </authorList>
    </citation>
    <scope>IDENTIFICATION</scope>
</reference>
<accession>A0A8C1NXQ3</accession>
<dbReference type="InterPro" id="IPR050951">
    <property type="entry name" value="Retrovirus_Pol_polyprotein"/>
</dbReference>
<dbReference type="GO" id="GO:0003676">
    <property type="term" value="F:nucleic acid binding"/>
    <property type="evidence" value="ECO:0007669"/>
    <property type="project" value="InterPro"/>
</dbReference>
<evidence type="ECO:0000313" key="7">
    <source>
        <dbReference type="Proteomes" id="UP000694427"/>
    </source>
</evidence>
<dbReference type="CDD" id="cd05481">
    <property type="entry name" value="retropepsin_like_LTR_1"/>
    <property type="match status" value="1"/>
</dbReference>
<dbReference type="SUPFAM" id="SSF56672">
    <property type="entry name" value="DNA/RNA polymerases"/>
    <property type="match status" value="1"/>
</dbReference>
<dbReference type="Gene3D" id="3.10.10.10">
    <property type="entry name" value="HIV Type 1 Reverse Transcriptase, subunit A, domain 1"/>
    <property type="match status" value="1"/>
</dbReference>
<dbReference type="Ensembl" id="ENSCCRT00010110060.1">
    <property type="protein sequence ID" value="ENSCCRP00010099231.1"/>
    <property type="gene ID" value="ENSCCRG00010043484.1"/>
</dbReference>
<evidence type="ECO:0000256" key="4">
    <source>
        <dbReference type="SAM" id="MobiDB-lite"/>
    </source>
</evidence>
<organism evidence="6 7">
    <name type="scientific">Cyprinus carpio</name>
    <name type="common">Common carp</name>
    <dbReference type="NCBI Taxonomy" id="7962"/>
    <lineage>
        <taxon>Eukaryota</taxon>
        <taxon>Metazoa</taxon>
        <taxon>Chordata</taxon>
        <taxon>Craniata</taxon>
        <taxon>Vertebrata</taxon>
        <taxon>Euteleostomi</taxon>
        <taxon>Actinopterygii</taxon>
        <taxon>Neopterygii</taxon>
        <taxon>Teleostei</taxon>
        <taxon>Ostariophysi</taxon>
        <taxon>Cypriniformes</taxon>
        <taxon>Cyprinidae</taxon>
        <taxon>Cyprininae</taxon>
        <taxon>Cyprinus</taxon>
    </lineage>
</organism>
<evidence type="ECO:0000256" key="2">
    <source>
        <dbReference type="ARBA" id="ARBA00012180"/>
    </source>
</evidence>
<feature type="domain" description="Integrase catalytic" evidence="5">
    <location>
        <begin position="832"/>
        <end position="1001"/>
    </location>
</feature>
<dbReference type="Gene3D" id="3.30.420.10">
    <property type="entry name" value="Ribonuclease H-like superfamily/Ribonuclease H"/>
    <property type="match status" value="1"/>
</dbReference>
<dbReference type="EC" id="3.1.26.4" evidence="2"/>
<sequence>MQYILEKKKAVVYRQQSQQKNTSGTKNIVNCKNCGGNHPAKRDQCKAIGQQCHRCKKFNHFKAQCRSASKENFKSVYQITDANTDSSEESFHIDGLCLGASKINAVNHYSAMNKQEIHCSLTVNGKPLELKIDTGAKCNVISIETYRAVNKEEKINETSKATLVAYGGTVIETKGTVMLQCLTSKRKSHLLEFHVVDKNVKSLLGLPDCLKMNLISLKEEVYAIDFNKNVSLPQEIFTEYAELFDDELGSLPVTYSMKINPDVTPVVRPPRRLPVAMRDKVEAELKNMTKLGVITPISEPTEWVSSMVATHKKDTDKIRLCIDPRDLNEALMRPHHPMRTVEEVAAQMSNANIFSVLDAKSSFWQIKLDHESSIRTTFATPFGRYRFLRMPFGINSASEVFQRAMEQIFAGFPCAIIVDDIIVGGKGEKEHDENLRKVLSRAREVKLKLNPQKCKFRLKEVSYVGHLFTEHGLKPDPAKIKAITEMPPPDDKASLQRFLGMANYLGKFIPNFSELSAPLRQLLHRDIVWCWSHQQQEAFEMLKKCITCPPVLKYFDVSKPVTITCDASQYGLGAACLQNSEPISYASRTLTETERRYAQIEKELLAVVFACQKFYDYIYGKPVLVETDHQPLVSILNKPLHTAPARLQRMILKLHKFNLTLTYKRGKQLYLADTLSRAPRTVTTEDLKDEDEFEVMTVQLISVNRLQELKEHTEKDSSLQSLYNTIKHGWPKKIQSVPVALKPFFPFRDELTIKDGIIMKGTRVAIPQSLQSEYLQILHKGHSGAEATKRRARDAVFWLNMAQDIDNFVQSCSICNALKPHQQKEPLHLHEIPELPWSIVAADIFDWNSQQYLVLVDSYSNWFEINPLRTLSSQNIINKLKKHFSVHGIPQKLITDNGTQFTSQVFRDFANIWDFRHVTSSPEYPQANGLAERAVRSAKRLLETTKRDGTDLYLNLLNIRNIPRDEILGSPAQRLMSRVTRTNMPISKQTLKPRSKDTVKVKAQISKKRQMQKVYFDKRSKPLSPLQKSQVVRMQTAKGHDKIGVVRSILTEPRSYVVESNGKEYRRNRRHLLPVKEPLSHSAEADLEDLLSQLPFEPDNNNVSKGALHAEENIPAEPTAQTLPYRTRYGRISKPNPKYIV</sequence>
<reference evidence="6" key="1">
    <citation type="submission" date="2025-08" db="UniProtKB">
        <authorList>
            <consortium name="Ensembl"/>
        </authorList>
    </citation>
    <scope>IDENTIFICATION</scope>
</reference>
<dbReference type="GO" id="GO:0004523">
    <property type="term" value="F:RNA-DNA hybrid ribonuclease activity"/>
    <property type="evidence" value="ECO:0007669"/>
    <property type="project" value="UniProtKB-EC"/>
</dbReference>
<evidence type="ECO:0000256" key="1">
    <source>
        <dbReference type="ARBA" id="ARBA00010879"/>
    </source>
</evidence>
<dbReference type="PANTHER" id="PTHR37984:SF8">
    <property type="entry name" value="CCHC-TYPE DOMAIN-CONTAINING PROTEIN"/>
    <property type="match status" value="1"/>
</dbReference>
<dbReference type="Proteomes" id="UP000694427">
    <property type="component" value="Unplaced"/>
</dbReference>
<dbReference type="FunFam" id="1.10.340.70:FF:000003">
    <property type="entry name" value="Protein CBG25708"/>
    <property type="match status" value="1"/>
</dbReference>
<dbReference type="InterPro" id="IPR043502">
    <property type="entry name" value="DNA/RNA_pol_sf"/>
</dbReference>
<dbReference type="FunFam" id="3.30.420.10:FF:000063">
    <property type="entry name" value="Retrovirus-related Pol polyprotein from transposon 297-like Protein"/>
    <property type="match status" value="1"/>
</dbReference>
<dbReference type="FunFam" id="3.10.20.370:FF:000001">
    <property type="entry name" value="Retrovirus-related Pol polyprotein from transposon 17.6-like protein"/>
    <property type="match status" value="1"/>
</dbReference>
<dbReference type="CDD" id="cd09274">
    <property type="entry name" value="RNase_HI_RT_Ty3"/>
    <property type="match status" value="1"/>
</dbReference>
<feature type="region of interest" description="Disordered" evidence="4">
    <location>
        <begin position="1109"/>
        <end position="1129"/>
    </location>
</feature>
<dbReference type="Gene3D" id="1.10.340.70">
    <property type="match status" value="1"/>
</dbReference>
<dbReference type="Pfam" id="PF00078">
    <property type="entry name" value="RVT_1"/>
    <property type="match status" value="1"/>
</dbReference>
<evidence type="ECO:0000256" key="3">
    <source>
        <dbReference type="ARBA" id="ARBA00039658"/>
    </source>
</evidence>
<dbReference type="InterPro" id="IPR041577">
    <property type="entry name" value="RT_RNaseH_2"/>
</dbReference>
<evidence type="ECO:0000259" key="5">
    <source>
        <dbReference type="PROSITE" id="PS50994"/>
    </source>
</evidence>
<dbReference type="InterPro" id="IPR036397">
    <property type="entry name" value="RNaseH_sf"/>
</dbReference>